<name>A0A3G5AHM8_9VIRU</name>
<gene>
    <name evidence="1" type="ORF">Sylvanvirus5_16</name>
</gene>
<accession>A0A3G5AHM8</accession>
<dbReference type="EMBL" id="MK072511">
    <property type="protein sequence ID" value="AYV86648.1"/>
    <property type="molecule type" value="Genomic_DNA"/>
</dbReference>
<proteinExistence type="predicted"/>
<organism evidence="1">
    <name type="scientific">Sylvanvirus sp</name>
    <dbReference type="NCBI Taxonomy" id="2487774"/>
    <lineage>
        <taxon>Viruses</taxon>
    </lineage>
</organism>
<protein>
    <submittedName>
        <fullName evidence="1">Uncharacterized protein</fullName>
    </submittedName>
</protein>
<sequence length="43" mass="4835">MIFYLNSDYEFNSIAKDPDPNIETLACACSKPVVKQRLISVSI</sequence>
<reference evidence="1" key="1">
    <citation type="submission" date="2018-10" db="EMBL/GenBank/DDBJ databases">
        <title>Hidden diversity of soil giant viruses.</title>
        <authorList>
            <person name="Schulz F."/>
            <person name="Alteio L."/>
            <person name="Goudeau D."/>
            <person name="Ryan E.M."/>
            <person name="Malmstrom R.R."/>
            <person name="Blanchard J."/>
            <person name="Woyke T."/>
        </authorList>
    </citation>
    <scope>NUCLEOTIDE SEQUENCE</scope>
    <source>
        <strain evidence="1">SYV1</strain>
    </source>
</reference>
<evidence type="ECO:0000313" key="1">
    <source>
        <dbReference type="EMBL" id="AYV86648.1"/>
    </source>
</evidence>